<reference evidence="9" key="1">
    <citation type="submission" date="2011-04" db="EMBL/GenBank/DDBJ databases">
        <title>The complete genome of Thermodesulfatator indicus DSM 15286.</title>
        <authorList>
            <person name="Lucas S."/>
            <person name="Copeland A."/>
            <person name="Lapidus A."/>
            <person name="Bruce D."/>
            <person name="Goodwin L."/>
            <person name="Pitluck S."/>
            <person name="Peters L."/>
            <person name="Kyrpides N."/>
            <person name="Mavromatis K."/>
            <person name="Pagani I."/>
            <person name="Ivanova N."/>
            <person name="Saunders L."/>
            <person name="Detter J.C."/>
            <person name="Tapia R."/>
            <person name="Han C."/>
            <person name="Land M."/>
            <person name="Hauser L."/>
            <person name="Markowitz V."/>
            <person name="Cheng J.-F."/>
            <person name="Hugenholtz P."/>
            <person name="Woyke T."/>
            <person name="Wu D."/>
            <person name="Spring S."/>
            <person name="Schroeder M."/>
            <person name="Brambilla E."/>
            <person name="Klenk H.-P."/>
            <person name="Eisen J.A."/>
        </authorList>
    </citation>
    <scope>NUCLEOTIDE SEQUENCE [LARGE SCALE GENOMIC DNA]</scope>
    <source>
        <strain evidence="9">DSM 15286 / JCM 11887 / CIR29812</strain>
    </source>
</reference>
<dbReference type="GO" id="GO:0003677">
    <property type="term" value="F:DNA binding"/>
    <property type="evidence" value="ECO:0007669"/>
    <property type="project" value="UniProtKB-UniRule"/>
</dbReference>
<dbReference type="Gene3D" id="1.10.443.10">
    <property type="entry name" value="Intergrase catalytic core"/>
    <property type="match status" value="1"/>
</dbReference>
<dbReference type="Proteomes" id="UP000006793">
    <property type="component" value="Chromosome"/>
</dbReference>
<dbReference type="InterPro" id="IPR050090">
    <property type="entry name" value="Tyrosine_recombinase_XerCD"/>
</dbReference>
<dbReference type="SUPFAM" id="SSF56349">
    <property type="entry name" value="DNA breaking-rejoining enzymes"/>
    <property type="match status" value="1"/>
</dbReference>
<evidence type="ECO:0000313" key="8">
    <source>
        <dbReference type="EMBL" id="AEH45231.1"/>
    </source>
</evidence>
<dbReference type="PROSITE" id="PS51900">
    <property type="entry name" value="CB"/>
    <property type="match status" value="1"/>
</dbReference>
<evidence type="ECO:0000256" key="4">
    <source>
        <dbReference type="ARBA" id="ARBA00023172"/>
    </source>
</evidence>
<dbReference type="CDD" id="cd01193">
    <property type="entry name" value="INT_IntI_C"/>
    <property type="match status" value="1"/>
</dbReference>
<comment type="similarity">
    <text evidence="1">Belongs to the 'phage' integrase family.</text>
</comment>
<gene>
    <name evidence="8" type="ordered locus">Thein_1365</name>
</gene>
<keyword evidence="9" id="KW-1185">Reference proteome</keyword>
<evidence type="ECO:0000313" key="9">
    <source>
        <dbReference type="Proteomes" id="UP000006793"/>
    </source>
</evidence>
<feature type="domain" description="Core-binding (CB)" evidence="7">
    <location>
        <begin position="89"/>
        <end position="180"/>
    </location>
</feature>
<dbReference type="OrthoDB" id="341301at2"/>
<dbReference type="KEGG" id="tid:Thein_1365"/>
<reference evidence="8 9" key="2">
    <citation type="journal article" date="2012" name="Stand. Genomic Sci.">
        <title>Complete genome sequence of the thermophilic sulfate-reducing ocean bacterium Thermodesulfatator indicus type strain (CIR29812(T)).</title>
        <authorList>
            <person name="Anderson I."/>
            <person name="Saunders E."/>
            <person name="Lapidus A."/>
            <person name="Nolan M."/>
            <person name="Lucas S."/>
            <person name="Tice H."/>
            <person name="Del Rio T.G."/>
            <person name="Cheng J.F."/>
            <person name="Han C."/>
            <person name="Tapia R."/>
            <person name="Goodwin L.A."/>
            <person name="Pitluck S."/>
            <person name="Liolios K."/>
            <person name="Mavromatis K."/>
            <person name="Pagani I."/>
            <person name="Ivanova N."/>
            <person name="Mikhailova N."/>
            <person name="Pati A."/>
            <person name="Chen A."/>
            <person name="Palaniappan K."/>
            <person name="Land M."/>
            <person name="Hauser L."/>
            <person name="Jeffries C.D."/>
            <person name="Chang Y.J."/>
            <person name="Brambilla E.M."/>
            <person name="Rohde M."/>
            <person name="Spring S."/>
            <person name="Goker M."/>
            <person name="Detter J.C."/>
            <person name="Woyke T."/>
            <person name="Bristow J."/>
            <person name="Eisen J.A."/>
            <person name="Markowitz V."/>
            <person name="Hugenholtz P."/>
            <person name="Kyrpides N.C."/>
            <person name="Klenk H.P."/>
        </authorList>
    </citation>
    <scope>NUCLEOTIDE SEQUENCE [LARGE SCALE GENOMIC DNA]</scope>
    <source>
        <strain evidence="9">DSM 15286 / JCM 11887 / CIR29812</strain>
    </source>
</reference>
<dbReference type="Pfam" id="PF00589">
    <property type="entry name" value="Phage_integrase"/>
    <property type="match status" value="1"/>
</dbReference>
<dbReference type="STRING" id="667014.Thein_1365"/>
<dbReference type="InterPro" id="IPR011946">
    <property type="entry name" value="Integrase_integron-type"/>
</dbReference>
<dbReference type="EMBL" id="CP002683">
    <property type="protein sequence ID" value="AEH45231.1"/>
    <property type="molecule type" value="Genomic_DNA"/>
</dbReference>
<dbReference type="HOGENOM" id="CLU_027562_37_0_0"/>
<dbReference type="GO" id="GO:0006310">
    <property type="term" value="P:DNA recombination"/>
    <property type="evidence" value="ECO:0007669"/>
    <property type="project" value="UniProtKB-KW"/>
</dbReference>
<proteinExistence type="inferred from homology"/>
<evidence type="ECO:0000256" key="3">
    <source>
        <dbReference type="ARBA" id="ARBA00023125"/>
    </source>
</evidence>
<dbReference type="InterPro" id="IPR011010">
    <property type="entry name" value="DNA_brk_join_enz"/>
</dbReference>
<evidence type="ECO:0000259" key="6">
    <source>
        <dbReference type="PROSITE" id="PS51898"/>
    </source>
</evidence>
<dbReference type="PaxDb" id="667014-Thein_1365"/>
<dbReference type="InterPro" id="IPR004107">
    <property type="entry name" value="Integrase_SAM-like_N"/>
</dbReference>
<dbReference type="PANTHER" id="PTHR30349">
    <property type="entry name" value="PHAGE INTEGRASE-RELATED"/>
    <property type="match status" value="1"/>
</dbReference>
<dbReference type="InterPro" id="IPR002104">
    <property type="entry name" value="Integrase_catalytic"/>
</dbReference>
<dbReference type="PATRIC" id="fig|667014.3.peg.1404"/>
<accession>F8A9K5</accession>
<evidence type="ECO:0000259" key="7">
    <source>
        <dbReference type="PROSITE" id="PS51900"/>
    </source>
</evidence>
<dbReference type="InterPro" id="IPR013762">
    <property type="entry name" value="Integrase-like_cat_sf"/>
</dbReference>
<dbReference type="NCBIfam" id="TIGR02249">
    <property type="entry name" value="integrase_gron"/>
    <property type="match status" value="1"/>
</dbReference>
<keyword evidence="4" id="KW-0233">DNA recombination</keyword>
<keyword evidence="3 5" id="KW-0238">DNA-binding</keyword>
<keyword evidence="2" id="KW-0229">DNA integration</keyword>
<dbReference type="RefSeq" id="WP_013907973.1">
    <property type="nucleotide sequence ID" value="NC_015681.1"/>
</dbReference>
<dbReference type="PANTHER" id="PTHR30349:SF64">
    <property type="entry name" value="PROPHAGE INTEGRASE INTD-RELATED"/>
    <property type="match status" value="1"/>
</dbReference>
<organism evidence="8 9">
    <name type="scientific">Thermodesulfatator indicus (strain DSM 15286 / JCM 11887 / CIR29812)</name>
    <dbReference type="NCBI Taxonomy" id="667014"/>
    <lineage>
        <taxon>Bacteria</taxon>
        <taxon>Pseudomonadati</taxon>
        <taxon>Thermodesulfobacteriota</taxon>
        <taxon>Thermodesulfobacteria</taxon>
        <taxon>Thermodesulfobacteriales</taxon>
        <taxon>Thermodesulfatatoraceae</taxon>
        <taxon>Thermodesulfatator</taxon>
    </lineage>
</organism>
<dbReference type="InParanoid" id="F8A9K5"/>
<dbReference type="InterPro" id="IPR044068">
    <property type="entry name" value="CB"/>
</dbReference>
<evidence type="ECO:0000256" key="5">
    <source>
        <dbReference type="PROSITE-ProRule" id="PRU01248"/>
    </source>
</evidence>
<dbReference type="AlphaFoldDB" id="F8A9K5"/>
<evidence type="ECO:0000256" key="1">
    <source>
        <dbReference type="ARBA" id="ARBA00008857"/>
    </source>
</evidence>
<dbReference type="PROSITE" id="PS51898">
    <property type="entry name" value="TYR_RECOMBINASE"/>
    <property type="match status" value="1"/>
</dbReference>
<dbReference type="GO" id="GO:0015074">
    <property type="term" value="P:DNA integration"/>
    <property type="evidence" value="ECO:0007669"/>
    <property type="project" value="UniProtKB-KW"/>
</dbReference>
<dbReference type="Pfam" id="PF13495">
    <property type="entry name" value="Phage_int_SAM_4"/>
    <property type="match status" value="1"/>
</dbReference>
<feature type="domain" description="Tyr recombinase" evidence="6">
    <location>
        <begin position="198"/>
        <end position="411"/>
    </location>
</feature>
<dbReference type="eggNOG" id="COG4974">
    <property type="taxonomic scope" value="Bacteria"/>
</dbReference>
<protein>
    <submittedName>
        <fullName evidence="8">Integron integrase</fullName>
    </submittedName>
</protein>
<sequence length="416" mass="48766">MNNSWQNFTDYLNELPIPEKAKPFYVSWAKRALSWNNNAQKKSEPVPISEKAQKRFLKFLETRYEPWQVAQAEEAIKLYNYFISSVQTSSPEKPDQAAWSYIKEEACRLMRLRHLSYRTEKTYLSWIGRFQKFINSKAPVRLTARDFQDFLTHLAVERRVAPSTQNQALNALVFLYKHVLQQDITAAINAVRARERRRLPVVLEKEEVERVLQHMPYPYHLIGGLMYGGGLRLSEALNLRVKDVNFEKRQIIVRAGKGDKDRVTILPEKLADPLWEHLQKVRHLYEFDREENLPGVHLPEALARKYPNAGKEWAWFWLFPSPKLSVDPRTLTVRRHHLYPTSVQRAFKRALAKAGIEKPANVHSLRHSFATHLLEAGYHIRTVQELLGHKHIQTTMIYTHLARQKLLKVQSPLDRE</sequence>
<dbReference type="InterPro" id="IPR010998">
    <property type="entry name" value="Integrase_recombinase_N"/>
</dbReference>
<dbReference type="Gene3D" id="1.10.150.130">
    <property type="match status" value="1"/>
</dbReference>
<name>F8A9K5_THEID</name>
<evidence type="ECO:0000256" key="2">
    <source>
        <dbReference type="ARBA" id="ARBA00022908"/>
    </source>
</evidence>